<dbReference type="InterPro" id="IPR042105">
    <property type="entry name" value="Ribosomal_bL31_sf"/>
</dbReference>
<dbReference type="PANTHER" id="PTHR33280">
    <property type="entry name" value="50S RIBOSOMAL PROTEIN L31, CHLOROPLASTIC"/>
    <property type="match status" value="1"/>
</dbReference>
<keyword evidence="5 7" id="KW-0687">Ribonucleoprotein</keyword>
<keyword evidence="3 7" id="KW-0694">RNA-binding</keyword>
<reference evidence="8" key="1">
    <citation type="submission" date="2020-07" db="EMBL/GenBank/DDBJ databases">
        <title>Huge and variable diversity of episymbiotic CPR bacteria and DPANN archaea in groundwater ecosystems.</title>
        <authorList>
            <person name="He C.Y."/>
            <person name="Keren R."/>
            <person name="Whittaker M."/>
            <person name="Farag I.F."/>
            <person name="Doudna J."/>
            <person name="Cate J.H.D."/>
            <person name="Banfield J.F."/>
        </authorList>
    </citation>
    <scope>NUCLEOTIDE SEQUENCE</scope>
    <source>
        <strain evidence="8">NC_groundwater_1813_Pr3_B-0.1um_71_17</strain>
    </source>
</reference>
<evidence type="ECO:0000256" key="2">
    <source>
        <dbReference type="ARBA" id="ARBA00022730"/>
    </source>
</evidence>
<comment type="function">
    <text evidence="7">Binds the 23S rRNA.</text>
</comment>
<keyword evidence="4 7" id="KW-0689">Ribosomal protein</keyword>
<evidence type="ECO:0000313" key="8">
    <source>
        <dbReference type="EMBL" id="MBI5169988.1"/>
    </source>
</evidence>
<dbReference type="PROSITE" id="PS01143">
    <property type="entry name" value="RIBOSOMAL_L31"/>
    <property type="match status" value="1"/>
</dbReference>
<evidence type="ECO:0000256" key="7">
    <source>
        <dbReference type="HAMAP-Rule" id="MF_00501"/>
    </source>
</evidence>
<dbReference type="NCBIfam" id="NF000612">
    <property type="entry name" value="PRK00019.1"/>
    <property type="match status" value="1"/>
</dbReference>
<dbReference type="InterPro" id="IPR002150">
    <property type="entry name" value="Ribosomal_bL31"/>
</dbReference>
<dbReference type="NCBIfam" id="TIGR00105">
    <property type="entry name" value="L31"/>
    <property type="match status" value="1"/>
</dbReference>
<dbReference type="Proteomes" id="UP000696931">
    <property type="component" value="Unassembled WGS sequence"/>
</dbReference>
<dbReference type="Gene3D" id="4.10.830.30">
    <property type="entry name" value="Ribosomal protein L31"/>
    <property type="match status" value="1"/>
</dbReference>
<keyword evidence="2 7" id="KW-0699">rRNA-binding</keyword>
<dbReference type="GO" id="GO:0019843">
    <property type="term" value="F:rRNA binding"/>
    <property type="evidence" value="ECO:0007669"/>
    <property type="project" value="UniProtKB-KW"/>
</dbReference>
<dbReference type="Pfam" id="PF01197">
    <property type="entry name" value="Ribosomal_L31"/>
    <property type="match status" value="1"/>
</dbReference>
<comment type="similarity">
    <text evidence="1 7">Belongs to the bacterial ribosomal protein bL31 family. Type A subfamily.</text>
</comment>
<dbReference type="SUPFAM" id="SSF143800">
    <property type="entry name" value="L28p-like"/>
    <property type="match status" value="1"/>
</dbReference>
<evidence type="ECO:0000256" key="1">
    <source>
        <dbReference type="ARBA" id="ARBA00009296"/>
    </source>
</evidence>
<sequence length="80" mass="9088">MKAGIHPVYEMRGFHCYGCGLEWQTRTTLKPSTSDGKVHLDICSACHPFFTGKQKLLDKAGRVDRFRKRYANVKTEANNA</sequence>
<gene>
    <name evidence="7 8" type="primary">rpmE</name>
    <name evidence="8" type="ORF">HZA61_10905</name>
</gene>
<dbReference type="EMBL" id="JACRIW010000078">
    <property type="protein sequence ID" value="MBI5169988.1"/>
    <property type="molecule type" value="Genomic_DNA"/>
</dbReference>
<dbReference type="GO" id="GO:0006412">
    <property type="term" value="P:translation"/>
    <property type="evidence" value="ECO:0007669"/>
    <property type="project" value="UniProtKB-UniRule"/>
</dbReference>
<dbReference type="InterPro" id="IPR027491">
    <property type="entry name" value="Ribosomal_bL31_A"/>
</dbReference>
<evidence type="ECO:0000256" key="4">
    <source>
        <dbReference type="ARBA" id="ARBA00022980"/>
    </source>
</evidence>
<dbReference type="GO" id="GO:0003735">
    <property type="term" value="F:structural constituent of ribosome"/>
    <property type="evidence" value="ECO:0007669"/>
    <property type="project" value="InterPro"/>
</dbReference>
<dbReference type="AlphaFoldDB" id="A0A933SGL8"/>
<dbReference type="InterPro" id="IPR034704">
    <property type="entry name" value="Ribosomal_bL28/bL31-like_sf"/>
</dbReference>
<accession>A0A933SGL8</accession>
<dbReference type="GO" id="GO:1990904">
    <property type="term" value="C:ribonucleoprotein complex"/>
    <property type="evidence" value="ECO:0007669"/>
    <property type="project" value="UniProtKB-KW"/>
</dbReference>
<protein>
    <recommendedName>
        <fullName evidence="6 7">Large ribosomal subunit protein bL31</fullName>
    </recommendedName>
</protein>
<evidence type="ECO:0000256" key="3">
    <source>
        <dbReference type="ARBA" id="ARBA00022884"/>
    </source>
</evidence>
<evidence type="ECO:0000256" key="5">
    <source>
        <dbReference type="ARBA" id="ARBA00023274"/>
    </source>
</evidence>
<dbReference type="HAMAP" id="MF_00501">
    <property type="entry name" value="Ribosomal_bL31_1"/>
    <property type="match status" value="1"/>
</dbReference>
<organism evidence="8 9">
    <name type="scientific">Eiseniibacteriota bacterium</name>
    <dbReference type="NCBI Taxonomy" id="2212470"/>
    <lineage>
        <taxon>Bacteria</taxon>
        <taxon>Candidatus Eiseniibacteriota</taxon>
    </lineage>
</organism>
<proteinExistence type="inferred from homology"/>
<comment type="caution">
    <text evidence="7">Lacks conserved residue(s) required for the propagation of feature annotation.</text>
</comment>
<dbReference type="GO" id="GO:0005840">
    <property type="term" value="C:ribosome"/>
    <property type="evidence" value="ECO:0007669"/>
    <property type="project" value="UniProtKB-KW"/>
</dbReference>
<name>A0A933SGL8_UNCEI</name>
<evidence type="ECO:0000313" key="9">
    <source>
        <dbReference type="Proteomes" id="UP000696931"/>
    </source>
</evidence>
<dbReference type="PANTHER" id="PTHR33280:SF1">
    <property type="entry name" value="LARGE RIBOSOMAL SUBUNIT PROTEIN BL31C"/>
    <property type="match status" value="1"/>
</dbReference>
<comment type="caution">
    <text evidence="8">The sequence shown here is derived from an EMBL/GenBank/DDBJ whole genome shotgun (WGS) entry which is preliminary data.</text>
</comment>
<comment type="subunit">
    <text evidence="7">Part of the 50S ribosomal subunit.</text>
</comment>
<dbReference type="PRINTS" id="PR01249">
    <property type="entry name" value="RIBOSOMALL31"/>
</dbReference>
<evidence type="ECO:0000256" key="6">
    <source>
        <dbReference type="ARBA" id="ARBA00035687"/>
    </source>
</evidence>